<dbReference type="AlphaFoldDB" id="A0A5C3MHH0"/>
<organism evidence="1 2">
    <name type="scientific">Crucibulum laeve</name>
    <dbReference type="NCBI Taxonomy" id="68775"/>
    <lineage>
        <taxon>Eukaryota</taxon>
        <taxon>Fungi</taxon>
        <taxon>Dikarya</taxon>
        <taxon>Basidiomycota</taxon>
        <taxon>Agaricomycotina</taxon>
        <taxon>Agaricomycetes</taxon>
        <taxon>Agaricomycetidae</taxon>
        <taxon>Agaricales</taxon>
        <taxon>Agaricineae</taxon>
        <taxon>Nidulariaceae</taxon>
        <taxon>Crucibulum</taxon>
    </lineage>
</organism>
<protein>
    <recommendedName>
        <fullName evidence="3">Virilizer N-terminal domain-containing protein</fullName>
    </recommendedName>
</protein>
<proteinExistence type="predicted"/>
<dbReference type="OrthoDB" id="2011702at2759"/>
<accession>A0A5C3MHH0</accession>
<evidence type="ECO:0008006" key="3">
    <source>
        <dbReference type="Google" id="ProtNLM"/>
    </source>
</evidence>
<dbReference type="EMBL" id="ML213591">
    <property type="protein sequence ID" value="TFK43826.1"/>
    <property type="molecule type" value="Genomic_DNA"/>
</dbReference>
<evidence type="ECO:0000313" key="1">
    <source>
        <dbReference type="EMBL" id="TFK43826.1"/>
    </source>
</evidence>
<evidence type="ECO:0000313" key="2">
    <source>
        <dbReference type="Proteomes" id="UP000308652"/>
    </source>
</evidence>
<dbReference type="STRING" id="68775.A0A5C3MHH0"/>
<name>A0A5C3MHH0_9AGAR</name>
<sequence length="1107" mass="121845">MSLLHWCTLLPQGPSNLAAARFAAPIRVSSIRVFPNGAQPFRQSPEIIATTEPDAFYLDVFFNAQALRPSQDSKEKQRALNALIPTVIAYAGGQVDFTVDMGTEYATRLMIVKGKFEKLSMAIYGQIVSESSPVNTYQSKPLPVFDPYPLSKAVDPSNSSDPTMLAQQLLALIPDPPPLSLVIRLMLCLKPSDEDWDDENFPYLYADLETEDEDLDLEATIQSASRPVRDDVSEEALTKFATRIADFIGPKNNDQALQIAKILSISASQIPDMTRVLLKHLDLGTIFDERTLEEQTVLSLLDAVSNVEVARNFSQNEAFMTALRAVQENPRSDKHTQIAVRRLLARIYGWVSFNDALSNTLGDFATSAHLLKDIGTDEHSIGIWLESMTIHDDLVAKLLENPVLPTAQSGPPPLIRNPATPVSHDEFLVFVRGFIGIASVLAVWAWADSVGNDECRERTLAVLNLWQGTEGYREILNHLLLLRQFTRRLGWIANDNDPPRKSGILAEKVLSNLARDPHAILHDELVKTILSLEPPLSFIAEGERLSMRKIALVSEDGLPAAVDELTFKSDRPFSLRRLRTLRVSLAIVERELLENPQGEWRVLETFWEEQSHGLVPSLVDILVDISDDLNQHFAVKSAPKMNQSVSDQLFQTAGELMKLIGLLAPAFPLTSRTLRALTGAVADLFACSDVADMTFAQSSSACISAQNARQICLELLRGLSGPTAHVDPGKLGAEVILRSLLDHATKHGGRDPAYHLLQVFNLCDHILPDPAGTVEDGEPSHWVTSVFPSVTTELKSFFRLLDTDNQVHLVRRLVKMDDGVTGIGEFILMEELKFLSETLQTLEGPIASPEYRLAQQYQVYLTLRFLHDLVSPTSGVSPCSDLAGPLKQCLSDSSVLTYTTQILAKNAAAFDPYTQFSILLDSTSPSALDSVLDVAKRLPPTAIIAEPLRTEVGRTLDAFADHTSTLEPETAEDLLSILEWLLQQDNPNLTVLYGIQLDAFTRLCDTLVAILPPERYDAITVVSSKFSIDEDEMFIPPSLPLQSIEKLLSTPKGSKTPDILGVVISPPTALLRSPAATGLTKTQLRQAPSASMHVDVGINGHLTSTVC</sequence>
<gene>
    <name evidence="1" type="ORF">BDQ12DRAFT_695848</name>
</gene>
<reference evidence="1 2" key="1">
    <citation type="journal article" date="2019" name="Nat. Ecol. Evol.">
        <title>Megaphylogeny resolves global patterns of mushroom evolution.</title>
        <authorList>
            <person name="Varga T."/>
            <person name="Krizsan K."/>
            <person name="Foldi C."/>
            <person name="Dima B."/>
            <person name="Sanchez-Garcia M."/>
            <person name="Sanchez-Ramirez S."/>
            <person name="Szollosi G.J."/>
            <person name="Szarkandi J.G."/>
            <person name="Papp V."/>
            <person name="Albert L."/>
            <person name="Andreopoulos W."/>
            <person name="Angelini C."/>
            <person name="Antonin V."/>
            <person name="Barry K.W."/>
            <person name="Bougher N.L."/>
            <person name="Buchanan P."/>
            <person name="Buyck B."/>
            <person name="Bense V."/>
            <person name="Catcheside P."/>
            <person name="Chovatia M."/>
            <person name="Cooper J."/>
            <person name="Damon W."/>
            <person name="Desjardin D."/>
            <person name="Finy P."/>
            <person name="Geml J."/>
            <person name="Haridas S."/>
            <person name="Hughes K."/>
            <person name="Justo A."/>
            <person name="Karasinski D."/>
            <person name="Kautmanova I."/>
            <person name="Kiss B."/>
            <person name="Kocsube S."/>
            <person name="Kotiranta H."/>
            <person name="LaButti K.M."/>
            <person name="Lechner B.E."/>
            <person name="Liimatainen K."/>
            <person name="Lipzen A."/>
            <person name="Lukacs Z."/>
            <person name="Mihaltcheva S."/>
            <person name="Morgado L.N."/>
            <person name="Niskanen T."/>
            <person name="Noordeloos M.E."/>
            <person name="Ohm R.A."/>
            <person name="Ortiz-Santana B."/>
            <person name="Ovrebo C."/>
            <person name="Racz N."/>
            <person name="Riley R."/>
            <person name="Savchenko A."/>
            <person name="Shiryaev A."/>
            <person name="Soop K."/>
            <person name="Spirin V."/>
            <person name="Szebenyi C."/>
            <person name="Tomsovsky M."/>
            <person name="Tulloss R.E."/>
            <person name="Uehling J."/>
            <person name="Grigoriev I.V."/>
            <person name="Vagvolgyi C."/>
            <person name="Papp T."/>
            <person name="Martin F.M."/>
            <person name="Miettinen O."/>
            <person name="Hibbett D.S."/>
            <person name="Nagy L.G."/>
        </authorList>
    </citation>
    <scope>NUCLEOTIDE SEQUENCE [LARGE SCALE GENOMIC DNA]</scope>
    <source>
        <strain evidence="1 2">CBS 166.37</strain>
    </source>
</reference>
<dbReference type="Proteomes" id="UP000308652">
    <property type="component" value="Unassembled WGS sequence"/>
</dbReference>
<keyword evidence="2" id="KW-1185">Reference proteome</keyword>